<organism evidence="3 4">
    <name type="scientific">Methanomethylovorans hollandica (strain DSM 15978 / NBRC 107637 / DMS1)</name>
    <dbReference type="NCBI Taxonomy" id="867904"/>
    <lineage>
        <taxon>Archaea</taxon>
        <taxon>Methanobacteriati</taxon>
        <taxon>Methanobacteriota</taxon>
        <taxon>Stenosarchaea group</taxon>
        <taxon>Methanomicrobia</taxon>
        <taxon>Methanosarcinales</taxon>
        <taxon>Methanosarcinaceae</taxon>
        <taxon>Methanomethylovorans</taxon>
    </lineage>
</organism>
<protein>
    <submittedName>
        <fullName evidence="3">Uncharacterized protein</fullName>
    </submittedName>
</protein>
<evidence type="ECO:0000313" key="4">
    <source>
        <dbReference type="Proteomes" id="UP000010866"/>
    </source>
</evidence>
<dbReference type="GeneID" id="14407794"/>
<dbReference type="Proteomes" id="UP000010866">
    <property type="component" value="Chromosome"/>
</dbReference>
<dbReference type="AlphaFoldDB" id="L0KXW4"/>
<evidence type="ECO:0000256" key="1">
    <source>
        <dbReference type="SAM" id="Coils"/>
    </source>
</evidence>
<accession>L0KXW4</accession>
<dbReference type="RefSeq" id="WP_015324086.1">
    <property type="nucleotide sequence ID" value="NC_019977.1"/>
</dbReference>
<keyword evidence="4" id="KW-1185">Reference proteome</keyword>
<evidence type="ECO:0000256" key="2">
    <source>
        <dbReference type="SAM" id="MobiDB-lite"/>
    </source>
</evidence>
<keyword evidence="1" id="KW-0175">Coiled coil</keyword>
<feature type="coiled-coil region" evidence="1">
    <location>
        <begin position="48"/>
        <end position="82"/>
    </location>
</feature>
<sequence>MKRLTISMSDALFDKLNQVENKSLFIRKLIEGELRKGLTSSFYSDITYEGLEVDIEDLHNDIQLLSSRLASIENQIADVKTTRFLPKDKFESDQVASYQISSLPSLEHGFETPIIQTTTADNNTIANELNEAVGKDQGSVSANISDVQVNLYTHDSDKVLPVHSDEMHNIPFSSVVNVGLHEESVCPATETNETPVNSIMITSGVADQPQEPLSAQVGSPSTPSFIMPELSDGAGHSNASPSEMPPTMSHAMSIRPSENDIHILPFAAAGPSASGIQMQPVPLFGSGAAQKPVQNNDGFNFNTVHISVNDRLQGNILMYLPHGARIKRSIIKGLVSRKFSAEEIDAEIDLMISDHSLLAEVEDGLEYLMRS</sequence>
<proteinExistence type="predicted"/>
<dbReference type="HOGENOM" id="CLU_745167_0_0_2"/>
<dbReference type="STRING" id="867904.Metho_0662"/>
<gene>
    <name evidence="3" type="ordered locus">Metho_0662</name>
</gene>
<name>L0KXW4_METHD</name>
<evidence type="ECO:0000313" key="3">
    <source>
        <dbReference type="EMBL" id="AGB48918.1"/>
    </source>
</evidence>
<dbReference type="KEGG" id="mhz:Metho_0662"/>
<feature type="region of interest" description="Disordered" evidence="2">
    <location>
        <begin position="230"/>
        <end position="250"/>
    </location>
</feature>
<reference evidence="4" key="1">
    <citation type="submission" date="2012-02" db="EMBL/GenBank/DDBJ databases">
        <title>Complete sequence of chromosome of Methanomethylovorans hollandica DSM 15978.</title>
        <authorList>
            <person name="Lucas S."/>
            <person name="Copeland A."/>
            <person name="Lapidus A."/>
            <person name="Glavina del Rio T."/>
            <person name="Dalin E."/>
            <person name="Tice H."/>
            <person name="Bruce D."/>
            <person name="Goodwin L."/>
            <person name="Pitluck S."/>
            <person name="Peters L."/>
            <person name="Mikhailova N."/>
            <person name="Held B."/>
            <person name="Kyrpides N."/>
            <person name="Mavromatis K."/>
            <person name="Ivanova N."/>
            <person name="Brettin T."/>
            <person name="Detter J.C."/>
            <person name="Han C."/>
            <person name="Larimer F."/>
            <person name="Land M."/>
            <person name="Hauser L."/>
            <person name="Markowitz V."/>
            <person name="Cheng J.-F."/>
            <person name="Hugenholtz P."/>
            <person name="Woyke T."/>
            <person name="Wu D."/>
            <person name="Spring S."/>
            <person name="Schroeder M."/>
            <person name="Brambilla E."/>
            <person name="Klenk H.-P."/>
            <person name="Eisen J.A."/>
        </authorList>
    </citation>
    <scope>NUCLEOTIDE SEQUENCE [LARGE SCALE GENOMIC DNA]</scope>
    <source>
        <strain evidence="4">DSM 15978 / NBRC 107637 / DMS1</strain>
    </source>
</reference>
<dbReference type="EMBL" id="CP003362">
    <property type="protein sequence ID" value="AGB48918.1"/>
    <property type="molecule type" value="Genomic_DNA"/>
</dbReference>
<dbReference type="OrthoDB" id="121635at2157"/>